<proteinExistence type="predicted"/>
<organism evidence="1">
    <name type="scientific">viral metagenome</name>
    <dbReference type="NCBI Taxonomy" id="1070528"/>
    <lineage>
        <taxon>unclassified sequences</taxon>
        <taxon>metagenomes</taxon>
        <taxon>organismal metagenomes</taxon>
    </lineage>
</organism>
<sequence>MVWLEFLKRAPMSEYHQLNRAMSFAGAYVDIPPISFEQFCAEPTMAWKYVGYCVKDFMDKGDKPPAGGYMPFQEFLLKNTD</sequence>
<protein>
    <submittedName>
        <fullName evidence="1">Uncharacterized protein</fullName>
    </submittedName>
</protein>
<reference evidence="1" key="1">
    <citation type="journal article" date="2020" name="Nature">
        <title>Giant virus diversity and host interactions through global metagenomics.</title>
        <authorList>
            <person name="Schulz F."/>
            <person name="Roux S."/>
            <person name="Paez-Espino D."/>
            <person name="Jungbluth S."/>
            <person name="Walsh D.A."/>
            <person name="Denef V.J."/>
            <person name="McMahon K.D."/>
            <person name="Konstantinidis K.T."/>
            <person name="Eloe-Fadrosh E.A."/>
            <person name="Kyrpides N.C."/>
            <person name="Woyke T."/>
        </authorList>
    </citation>
    <scope>NUCLEOTIDE SEQUENCE</scope>
    <source>
        <strain evidence="1">GVMAG-M-3300027734-16</strain>
    </source>
</reference>
<accession>A0A6C0JIQ0</accession>
<evidence type="ECO:0000313" key="1">
    <source>
        <dbReference type="EMBL" id="QHU05439.1"/>
    </source>
</evidence>
<name>A0A6C0JIQ0_9ZZZZ</name>
<dbReference type="AlphaFoldDB" id="A0A6C0JIQ0"/>
<dbReference type="EMBL" id="MN740414">
    <property type="protein sequence ID" value="QHU05439.1"/>
    <property type="molecule type" value="Genomic_DNA"/>
</dbReference>